<evidence type="ECO:0000313" key="4">
    <source>
        <dbReference type="Proteomes" id="UP000683493"/>
    </source>
</evidence>
<proteinExistence type="predicted"/>
<dbReference type="PROSITE" id="PS00374">
    <property type="entry name" value="MGMT"/>
    <property type="match status" value="1"/>
</dbReference>
<dbReference type="NCBIfam" id="TIGR00589">
    <property type="entry name" value="ogt"/>
    <property type="match status" value="1"/>
</dbReference>
<dbReference type="CDD" id="cd06445">
    <property type="entry name" value="ATase"/>
    <property type="match status" value="1"/>
</dbReference>
<dbReference type="PANTHER" id="PTHR10815">
    <property type="entry name" value="METHYLATED-DNA--PROTEIN-CYSTEINE METHYLTRANSFERASE"/>
    <property type="match status" value="1"/>
</dbReference>
<keyword evidence="4" id="KW-1185">Reference proteome</keyword>
<dbReference type="InterPro" id="IPR014048">
    <property type="entry name" value="MethylDNA_cys_MeTrfase_DNA-bd"/>
</dbReference>
<dbReference type="Proteomes" id="UP000683493">
    <property type="component" value="Chromosome"/>
</dbReference>
<evidence type="ECO:0000259" key="2">
    <source>
        <dbReference type="Pfam" id="PF02870"/>
    </source>
</evidence>
<dbReference type="PANTHER" id="PTHR10815:SF13">
    <property type="entry name" value="METHYLATED-DNA--PROTEIN-CYSTEINE METHYLTRANSFERASE"/>
    <property type="match status" value="1"/>
</dbReference>
<reference evidence="3 4" key="1">
    <citation type="submission" date="2021-06" db="EMBL/GenBank/DDBJ databases">
        <title>Gemonas diversity in paddy soil.</title>
        <authorList>
            <person name="Liu G."/>
        </authorList>
    </citation>
    <scope>NUCLEOTIDE SEQUENCE [LARGE SCALE GENOMIC DNA]</scope>
    <source>
        <strain evidence="3 4">RG29</strain>
    </source>
</reference>
<dbReference type="Pfam" id="PF02870">
    <property type="entry name" value="Methyltransf_1N"/>
    <property type="match status" value="1"/>
</dbReference>
<dbReference type="InterPro" id="IPR001497">
    <property type="entry name" value="MethylDNA_cys_MeTrfase_AS"/>
</dbReference>
<accession>A0ABX8JJ50</accession>
<dbReference type="Pfam" id="PF01035">
    <property type="entry name" value="DNA_binding_1"/>
    <property type="match status" value="1"/>
</dbReference>
<name>A0ABX8JJ50_9BACT</name>
<feature type="domain" description="Methylguanine DNA methyltransferase ribonuclease-like" evidence="2">
    <location>
        <begin position="10"/>
        <end position="86"/>
    </location>
</feature>
<gene>
    <name evidence="3" type="ORF">KP005_03295</name>
</gene>
<feature type="domain" description="Methylated-DNA-[protein]-cysteine S-methyltransferase DNA binding" evidence="1">
    <location>
        <begin position="91"/>
        <end position="173"/>
    </location>
</feature>
<dbReference type="EMBL" id="CP076724">
    <property type="protein sequence ID" value="QWV98328.1"/>
    <property type="molecule type" value="Genomic_DNA"/>
</dbReference>
<sequence>MSDRAAVTAWTIYETSVGYGVLAASGKGVVAHHLPYGTASAGDALELAATLYPQASGESALTAQGAALLQRYFAGERVVFDLPLDLDGCTPFQKEVYRVVASIPYGSVFSYQEVADACGSPRGARAIGGAMARNLLPIIIPCHRVVGASGVMTGFTAPGGTDSKRGLLLMEGVNFDAEGGVARAKIR</sequence>
<dbReference type="InterPro" id="IPR008332">
    <property type="entry name" value="MethylG_MeTrfase_N"/>
</dbReference>
<evidence type="ECO:0000313" key="3">
    <source>
        <dbReference type="EMBL" id="QWV98328.1"/>
    </source>
</evidence>
<evidence type="ECO:0000259" key="1">
    <source>
        <dbReference type="Pfam" id="PF01035"/>
    </source>
</evidence>
<protein>
    <submittedName>
        <fullName evidence="3">Methylated-DNA--[protein]-cysteine S-methyltransferase</fullName>
    </submittedName>
</protein>
<organism evidence="3 4">
    <name type="scientific">Geomonas diazotrophica</name>
    <dbReference type="NCBI Taxonomy" id="2843197"/>
    <lineage>
        <taxon>Bacteria</taxon>
        <taxon>Pseudomonadati</taxon>
        <taxon>Thermodesulfobacteriota</taxon>
        <taxon>Desulfuromonadia</taxon>
        <taxon>Geobacterales</taxon>
        <taxon>Geobacteraceae</taxon>
        <taxon>Geomonas</taxon>
    </lineage>
</organism>